<dbReference type="FunFam" id="3.30.160.60:FF:000446">
    <property type="entry name" value="Zinc finger protein"/>
    <property type="match status" value="1"/>
</dbReference>
<feature type="domain" description="C2H2-type" evidence="13">
    <location>
        <begin position="1216"/>
        <end position="1243"/>
    </location>
</feature>
<evidence type="ECO:0000259" key="13">
    <source>
        <dbReference type="PROSITE" id="PS50157"/>
    </source>
</evidence>
<evidence type="ECO:0000256" key="7">
    <source>
        <dbReference type="ARBA" id="ARBA00023015"/>
    </source>
</evidence>
<dbReference type="GO" id="GO:0005634">
    <property type="term" value="C:nucleus"/>
    <property type="evidence" value="ECO:0007669"/>
    <property type="project" value="UniProtKB-SubCell"/>
</dbReference>
<feature type="compositionally biased region" description="Basic and acidic residues" evidence="12">
    <location>
        <begin position="59"/>
        <end position="72"/>
    </location>
</feature>
<evidence type="ECO:0000256" key="9">
    <source>
        <dbReference type="ARBA" id="ARBA00023163"/>
    </source>
</evidence>
<dbReference type="FunFam" id="3.30.160.60:FF:000185">
    <property type="entry name" value="zinc finger protein 319"/>
    <property type="match status" value="1"/>
</dbReference>
<feature type="domain" description="C2H2-type" evidence="13">
    <location>
        <begin position="1121"/>
        <end position="1148"/>
    </location>
</feature>
<dbReference type="SUPFAM" id="SSF57667">
    <property type="entry name" value="beta-beta-alpha zinc fingers"/>
    <property type="match status" value="6"/>
</dbReference>
<feature type="compositionally biased region" description="Basic and acidic residues" evidence="12">
    <location>
        <begin position="858"/>
        <end position="868"/>
    </location>
</feature>
<keyword evidence="4" id="KW-0677">Repeat</keyword>
<evidence type="ECO:0000256" key="8">
    <source>
        <dbReference type="ARBA" id="ARBA00023125"/>
    </source>
</evidence>
<dbReference type="GeneID" id="102369312"/>
<evidence type="ECO:0000256" key="11">
    <source>
        <dbReference type="PROSITE-ProRule" id="PRU00042"/>
    </source>
</evidence>
<feature type="region of interest" description="Disordered" evidence="12">
    <location>
        <begin position="858"/>
        <end position="883"/>
    </location>
</feature>
<dbReference type="FunFam" id="3.30.160.60:FF:000325">
    <property type="entry name" value="ZFP90 zinc finger protein"/>
    <property type="match status" value="1"/>
</dbReference>
<dbReference type="GO" id="GO:0000978">
    <property type="term" value="F:RNA polymerase II cis-regulatory region sequence-specific DNA binding"/>
    <property type="evidence" value="ECO:0007669"/>
    <property type="project" value="TreeGrafter"/>
</dbReference>
<reference evidence="15" key="1">
    <citation type="submission" date="2025-08" db="UniProtKB">
        <authorList>
            <consortium name="RefSeq"/>
        </authorList>
    </citation>
    <scope>IDENTIFICATION</scope>
</reference>
<evidence type="ECO:0000256" key="4">
    <source>
        <dbReference type="ARBA" id="ARBA00022737"/>
    </source>
</evidence>
<keyword evidence="5 11" id="KW-0863">Zinc-finger</keyword>
<dbReference type="InterPro" id="IPR013087">
    <property type="entry name" value="Znf_C2H2_type"/>
</dbReference>
<feature type="domain" description="C2H2-type" evidence="13">
    <location>
        <begin position="1149"/>
        <end position="1176"/>
    </location>
</feature>
<feature type="compositionally biased region" description="Polar residues" evidence="12">
    <location>
        <begin position="321"/>
        <end position="341"/>
    </location>
</feature>
<keyword evidence="6" id="KW-0862">Zinc</keyword>
<feature type="domain" description="C2H2-type" evidence="13">
    <location>
        <begin position="767"/>
        <end position="794"/>
    </location>
</feature>
<keyword evidence="7" id="KW-0805">Transcription regulation</keyword>
<dbReference type="InParanoid" id="A0A1U8DB24"/>
<dbReference type="OrthoDB" id="5383296at2759"/>
<evidence type="ECO:0000313" key="14">
    <source>
        <dbReference type="Proteomes" id="UP000189705"/>
    </source>
</evidence>
<keyword evidence="9" id="KW-0804">Transcription</keyword>
<gene>
    <name evidence="15" type="primary">LOC102369312</name>
</gene>
<dbReference type="Proteomes" id="UP000189705">
    <property type="component" value="Unplaced"/>
</dbReference>
<dbReference type="GO" id="GO:0008270">
    <property type="term" value="F:zinc ion binding"/>
    <property type="evidence" value="ECO:0007669"/>
    <property type="project" value="UniProtKB-KW"/>
</dbReference>
<dbReference type="FunFam" id="3.30.160.60:FF:000624">
    <property type="entry name" value="zinc finger protein 697"/>
    <property type="match status" value="2"/>
</dbReference>
<evidence type="ECO:0000313" key="15">
    <source>
        <dbReference type="RefSeq" id="XP_014377556.1"/>
    </source>
</evidence>
<protein>
    <submittedName>
        <fullName evidence="15">Zinc finger protein 845-like</fullName>
    </submittedName>
</protein>
<feature type="domain" description="C2H2-type" evidence="13">
    <location>
        <begin position="991"/>
        <end position="1018"/>
    </location>
</feature>
<feature type="domain" description="C2H2-type" evidence="13">
    <location>
        <begin position="739"/>
        <end position="766"/>
    </location>
</feature>
<feature type="region of interest" description="Disordered" evidence="12">
    <location>
        <begin position="393"/>
        <end position="454"/>
    </location>
</feature>
<dbReference type="eggNOG" id="KOG1721">
    <property type="taxonomic scope" value="Eukaryota"/>
</dbReference>
<evidence type="ECO:0000256" key="5">
    <source>
        <dbReference type="ARBA" id="ARBA00022771"/>
    </source>
</evidence>
<dbReference type="KEGG" id="asn:102369312"/>
<accession>A0A1U8DB24</accession>
<feature type="domain" description="C2H2-type" evidence="13">
    <location>
        <begin position="576"/>
        <end position="604"/>
    </location>
</feature>
<evidence type="ECO:0000256" key="3">
    <source>
        <dbReference type="ARBA" id="ARBA00022723"/>
    </source>
</evidence>
<keyword evidence="8" id="KW-0238">DNA-binding</keyword>
<dbReference type="SMART" id="SM00355">
    <property type="entry name" value="ZnF_C2H2"/>
    <property type="match status" value="15"/>
</dbReference>
<keyword evidence="14" id="KW-1185">Reference proteome</keyword>
<evidence type="ECO:0000256" key="10">
    <source>
        <dbReference type="ARBA" id="ARBA00023242"/>
    </source>
</evidence>
<dbReference type="Pfam" id="PF00096">
    <property type="entry name" value="zf-C2H2"/>
    <property type="match status" value="3"/>
</dbReference>
<feature type="domain" description="C2H2-type" evidence="13">
    <location>
        <begin position="1244"/>
        <end position="1266"/>
    </location>
</feature>
<comment type="subcellular location">
    <subcellularLocation>
        <location evidence="1">Nucleus</location>
    </subcellularLocation>
</comment>
<sequence>MTFPLESDVFEIDLPITVLVLSDDDFIEDEEQEVSTGNDLNSQEKEEETALNNVSTIKNTEEEQRPSDDDNIIRSQEEESTLNEDSVTHFSTLNEACCVVKYPILRNEEEEEITLNEDNVVKYPDEILKSQEEKETILNEDNVVKYPEEVLRNEEKEETTLNKDNVKYPEEILESQEEEEATLNEDNVTHFSTLNEACCVVQYPKEILRKEEEEITLNEDNVVKYPDEILKSQEEEETTLNEDNVVKYPEEILRNEEKEETTVNEGSVVKYPEEILESQEEEETTLNTENTVKYPEEEQVSLRVCEKCSTQVLVTDLDALSSSKSSPNYEASTSPSTSTSRIDPVDISECAEGKGHENDDNSSKVLFFLSRAENEGGDSLTNGQVILGTAFTNEKELRTNENNSSQENPPKTDCTDMEMCVNTEDLSPSKNKNNEAEDRSRKERGSEDETLNSGKLNDIQEDLNVVEERECVQNTSAPVDNEDSSILEDLPENAGESAMNGIESIISEDRVHLSLPSSSREMGSSENLDMSHVITKHVKQLDVKQQEETLLLDDEYNSKALSLRLSAYKHKKRLNFKCRFCSSAYKCTNLLKKHVYSVHQDKKIHKCCFCQRTFFFFVNLKFHLAFHKAGLKYIRKYNEANIAKDGKNTAQAQSLDKKKESKYEKFFTKIGRDFKTIGTPTFFSYKVCLFASPNPKVFIHHVKGHRDTPPYRCPECDYSCISLSYMLNHMYWHAGYELYKCRFCNFFSLYFASMIRHSYMHMGAKPYSCEFCQSAFTSTSGLKRHRSIHAGKELCRVRQHLSFSVLERRNERPSKSYTCDQCNVVFYTKGHLRFHKKFHKRVESYAYMNEGDNCHRSEAYGDDRDFPKDQIPPPASNNSDDDHLVNETHLDLASGSEFEQESDLQRDMNTRFDTQFCKSSQQQSNNLSIVDNGLENLPNTYQHDFVLPQLSQEVTHSQVPGCNEIVTNYEPLESVTPNATRSPSRTSFKLFRCQHCDYATYMYSNLKLHLRTHTGEKPFECNECSKMFRTSSHLRRHSYMHLQECRKYDDSYLYLRNSSKRIKKQCKTQGTTLRRDDLSSVEDLERVHSMFSPESFEKPMDLYRGKESKNALPSQSQAQYYKCAECNYTTYVLSNLKLHVMIHTGEKPHACDICEKKFRTTSHLNRHKLLHFNTELFKCKTCDYSTDKWQTLKQHLVSHMDGTKLREPSPLSVKTYRCQECGYATAHSGNLKQHLRIHTGERPYTCDQCALAFRTSSHLKRHLLTHLKLHCNSCEFSTRDKYALKKHIKVHKDKPADT</sequence>
<feature type="region of interest" description="Disordered" evidence="12">
    <location>
        <begin position="321"/>
        <end position="344"/>
    </location>
</feature>
<evidence type="ECO:0000256" key="12">
    <source>
        <dbReference type="SAM" id="MobiDB-lite"/>
    </source>
</evidence>
<dbReference type="PANTHER" id="PTHR24393:SF15">
    <property type="entry name" value="IP01243P-RELATED"/>
    <property type="match status" value="1"/>
</dbReference>
<dbReference type="PROSITE" id="PS50157">
    <property type="entry name" value="ZINC_FINGER_C2H2_2"/>
    <property type="match status" value="10"/>
</dbReference>
<evidence type="ECO:0000256" key="6">
    <source>
        <dbReference type="ARBA" id="ARBA00022833"/>
    </source>
</evidence>
<comment type="similarity">
    <text evidence="2">Belongs to the krueppel C2H2-type zinc-finger protein family.</text>
</comment>
<keyword evidence="10" id="KW-0539">Nucleus</keyword>
<feature type="compositionally biased region" description="Basic and acidic residues" evidence="12">
    <location>
        <begin position="432"/>
        <end position="447"/>
    </location>
</feature>
<feature type="region of interest" description="Disordered" evidence="12">
    <location>
        <begin position="29"/>
        <end position="72"/>
    </location>
</feature>
<feature type="domain" description="C2H2-type" evidence="13">
    <location>
        <begin position="817"/>
        <end position="844"/>
    </location>
</feature>
<evidence type="ECO:0000256" key="2">
    <source>
        <dbReference type="ARBA" id="ARBA00006991"/>
    </source>
</evidence>
<dbReference type="GO" id="GO:0001228">
    <property type="term" value="F:DNA-binding transcription activator activity, RNA polymerase II-specific"/>
    <property type="evidence" value="ECO:0007669"/>
    <property type="project" value="TreeGrafter"/>
</dbReference>
<feature type="domain" description="C2H2-type" evidence="13">
    <location>
        <begin position="1019"/>
        <end position="1046"/>
    </location>
</feature>
<evidence type="ECO:0000256" key="1">
    <source>
        <dbReference type="ARBA" id="ARBA00004123"/>
    </source>
</evidence>
<proteinExistence type="inferred from homology"/>
<dbReference type="Gene3D" id="3.30.160.60">
    <property type="entry name" value="Classic Zinc Finger"/>
    <property type="match status" value="9"/>
</dbReference>
<keyword evidence="3" id="KW-0479">Metal-binding</keyword>
<feature type="compositionally biased region" description="Polar residues" evidence="12">
    <location>
        <begin position="400"/>
        <end position="409"/>
    </location>
</feature>
<dbReference type="PANTHER" id="PTHR24393">
    <property type="entry name" value="ZINC FINGER PROTEIN"/>
    <property type="match status" value="1"/>
</dbReference>
<dbReference type="RefSeq" id="XP_014377556.1">
    <property type="nucleotide sequence ID" value="XM_014522070.2"/>
</dbReference>
<organism evidence="14 15">
    <name type="scientific">Alligator sinensis</name>
    <name type="common">Chinese alligator</name>
    <dbReference type="NCBI Taxonomy" id="38654"/>
    <lineage>
        <taxon>Eukaryota</taxon>
        <taxon>Metazoa</taxon>
        <taxon>Chordata</taxon>
        <taxon>Craniata</taxon>
        <taxon>Vertebrata</taxon>
        <taxon>Euteleostomi</taxon>
        <taxon>Archelosauria</taxon>
        <taxon>Archosauria</taxon>
        <taxon>Crocodylia</taxon>
        <taxon>Alligatoridae</taxon>
        <taxon>Alligatorinae</taxon>
        <taxon>Alligator</taxon>
    </lineage>
</organism>
<dbReference type="PROSITE" id="PS00028">
    <property type="entry name" value="ZINC_FINGER_C2H2_1"/>
    <property type="match status" value="8"/>
</dbReference>
<name>A0A1U8DB24_ALLSI</name>
<dbReference type="InterPro" id="IPR036236">
    <property type="entry name" value="Znf_C2H2_sf"/>
</dbReference>